<evidence type="ECO:0000313" key="8">
    <source>
        <dbReference type="Proteomes" id="UP000315439"/>
    </source>
</evidence>
<reference evidence="7 8" key="1">
    <citation type="submission" date="2019-07" db="EMBL/GenBank/DDBJ databases">
        <title>Draft genome for Aliikangiella sp. M105.</title>
        <authorList>
            <person name="Wang G."/>
        </authorList>
    </citation>
    <scope>NUCLEOTIDE SEQUENCE [LARGE SCALE GENOMIC DNA]</scope>
    <source>
        <strain evidence="7 8">M105</strain>
    </source>
</reference>
<feature type="region of interest" description="Disordered" evidence="5">
    <location>
        <begin position="1"/>
        <end position="71"/>
    </location>
</feature>
<protein>
    <submittedName>
        <fullName evidence="7">Tetratricopeptide repeat protein</fullName>
    </submittedName>
</protein>
<gene>
    <name evidence="7" type="ORF">FLL46_17490</name>
</gene>
<feature type="coiled-coil region" evidence="4">
    <location>
        <begin position="645"/>
        <end position="672"/>
    </location>
</feature>
<dbReference type="PROSITE" id="PS50005">
    <property type="entry name" value="TPR"/>
    <property type="match status" value="4"/>
</dbReference>
<dbReference type="Gene3D" id="1.25.40.10">
    <property type="entry name" value="Tetratricopeptide repeat domain"/>
    <property type="match status" value="2"/>
</dbReference>
<evidence type="ECO:0000313" key="7">
    <source>
        <dbReference type="EMBL" id="TQV86687.1"/>
    </source>
</evidence>
<dbReference type="PANTHER" id="PTHR45586">
    <property type="entry name" value="TPR REPEAT-CONTAINING PROTEIN PA4667"/>
    <property type="match status" value="1"/>
</dbReference>
<dbReference type="OrthoDB" id="6375840at2"/>
<feature type="repeat" description="TPR" evidence="3">
    <location>
        <begin position="632"/>
        <end position="665"/>
    </location>
</feature>
<evidence type="ECO:0000256" key="4">
    <source>
        <dbReference type="SAM" id="Coils"/>
    </source>
</evidence>
<dbReference type="RefSeq" id="WP_142932612.1">
    <property type="nucleotide sequence ID" value="NZ_ML660166.1"/>
</dbReference>
<feature type="compositionally biased region" description="Basic and acidic residues" evidence="5">
    <location>
        <begin position="44"/>
        <end position="57"/>
    </location>
</feature>
<proteinExistence type="predicted"/>
<feature type="repeat" description="TPR" evidence="3">
    <location>
        <begin position="526"/>
        <end position="559"/>
    </location>
</feature>
<keyword evidence="8" id="KW-1185">Reference proteome</keyword>
<comment type="caution">
    <text evidence="7">The sequence shown here is derived from an EMBL/GenBank/DDBJ whole genome shotgun (WGS) entry which is preliminary data.</text>
</comment>
<evidence type="ECO:0000256" key="5">
    <source>
        <dbReference type="SAM" id="MobiDB-lite"/>
    </source>
</evidence>
<dbReference type="SMART" id="SM00028">
    <property type="entry name" value="TPR"/>
    <property type="match status" value="4"/>
</dbReference>
<dbReference type="SUPFAM" id="SSF48452">
    <property type="entry name" value="TPR-like"/>
    <property type="match status" value="1"/>
</dbReference>
<evidence type="ECO:0000256" key="1">
    <source>
        <dbReference type="ARBA" id="ARBA00022737"/>
    </source>
</evidence>
<keyword evidence="4" id="KW-0175">Coiled coil</keyword>
<keyword evidence="1" id="KW-0677">Repeat</keyword>
<evidence type="ECO:0000256" key="6">
    <source>
        <dbReference type="SAM" id="Phobius"/>
    </source>
</evidence>
<feature type="transmembrane region" description="Helical" evidence="6">
    <location>
        <begin position="177"/>
        <end position="195"/>
    </location>
</feature>
<dbReference type="Pfam" id="PF13181">
    <property type="entry name" value="TPR_8"/>
    <property type="match status" value="2"/>
</dbReference>
<evidence type="ECO:0000256" key="2">
    <source>
        <dbReference type="ARBA" id="ARBA00022803"/>
    </source>
</evidence>
<dbReference type="InterPro" id="IPR011990">
    <property type="entry name" value="TPR-like_helical_dom_sf"/>
</dbReference>
<feature type="repeat" description="TPR" evidence="3">
    <location>
        <begin position="451"/>
        <end position="484"/>
    </location>
</feature>
<dbReference type="Proteomes" id="UP000315439">
    <property type="component" value="Unassembled WGS sequence"/>
</dbReference>
<dbReference type="Pfam" id="PF13432">
    <property type="entry name" value="TPR_16"/>
    <property type="match status" value="1"/>
</dbReference>
<feature type="repeat" description="TPR" evidence="3">
    <location>
        <begin position="593"/>
        <end position="626"/>
    </location>
</feature>
<dbReference type="InterPro" id="IPR019734">
    <property type="entry name" value="TPR_rpt"/>
</dbReference>
<keyword evidence="6" id="KW-0472">Membrane</keyword>
<dbReference type="EMBL" id="VIKS01000010">
    <property type="protein sequence ID" value="TQV86687.1"/>
    <property type="molecule type" value="Genomic_DNA"/>
</dbReference>
<feature type="compositionally biased region" description="Low complexity" evidence="5">
    <location>
        <begin position="16"/>
        <end position="38"/>
    </location>
</feature>
<keyword evidence="2 3" id="KW-0802">TPR repeat</keyword>
<keyword evidence="6" id="KW-1133">Transmembrane helix</keyword>
<dbReference type="PANTHER" id="PTHR45586:SF1">
    <property type="entry name" value="LIPOPOLYSACCHARIDE ASSEMBLY PROTEIN B"/>
    <property type="match status" value="1"/>
</dbReference>
<dbReference type="InterPro" id="IPR051012">
    <property type="entry name" value="CellSynth/LPSAsmb/PSIAsmb"/>
</dbReference>
<dbReference type="AlphaFoldDB" id="A0A545UB61"/>
<keyword evidence="6" id="KW-0812">Transmembrane</keyword>
<organism evidence="7 8">
    <name type="scientific">Aliikangiella coralliicola</name>
    <dbReference type="NCBI Taxonomy" id="2592383"/>
    <lineage>
        <taxon>Bacteria</taxon>
        <taxon>Pseudomonadati</taxon>
        <taxon>Pseudomonadota</taxon>
        <taxon>Gammaproteobacteria</taxon>
        <taxon>Oceanospirillales</taxon>
        <taxon>Pleioneaceae</taxon>
        <taxon>Aliikangiella</taxon>
    </lineage>
</organism>
<evidence type="ECO:0000256" key="3">
    <source>
        <dbReference type="PROSITE-ProRule" id="PRU00339"/>
    </source>
</evidence>
<sequence length="759" mass="85590">MSRSEQPPNLSEKKTSGNSPSGYSSTNSSSSKRSSLSGALENKNLADKKHADSDLSKKSPTKRKRGVMASRVKLEQAMRVKGFKTQAALAEKIAEREELESAPRDMVNRVFRGMPVEPQTIERVAAVLSVEAYSLYLSSDEIEKQHQMAVETTAENISSPAESPFEQPDSHGKKNNLFLAVAVVSIVILFSLFYFRGNILQPFLGGDKETRLMPHDSEEITSKQLRLNQSISRKTSQKLPLNIAVVGIEAIDLPELVPLLQQELGESKQISKSSILTAVKDISPWEMSERLAVDYVIQINTETKGRHLATYFYLLNDQTRRLVYADVWTENAISQYSSKIAVAASNRIRFLLDGEQIVSDDNKAYVPLKEEAVSAYLNGMDMVDKALSLSYINQSLLFFERALKYSPHYIKAQAARCEAMSRLYSVAKDISVIKEALAECQSLADSGQKVAEYHYAMAQIYRRLGKVEQAADSYAAAIKLDANYVDAMIGLAENYLAQGAKTRNPALFKSALDVLEKAKLVSPDFWKIYHAFGRIYYLSGRAAEAIEAGEKSVSLSPNLSSLSNLGNFHFCSGKVSRAQEIFEQMRLMKYVSPLVLFQLGAVYSYYSEYEKAASLFEEYVKEVKDDNTQVHADGLIGLADIYTELSQFEKARKNYQRAFERLEQERLNGKDNLEIQVKQLYLKLALRLLDGKLNPTEVENFNEQLVKLEPKIHNPHLKLRLLFAWMLLEQWEHAKRVYLQLAPTCKAIADRPSFDRFKK</sequence>
<name>A0A545UB61_9GAMM</name>
<accession>A0A545UB61</accession>